<keyword evidence="7" id="KW-1185">Reference proteome</keyword>
<accession>A0A4Q0ML82</accession>
<keyword evidence="2" id="KW-0378">Hydrolase</keyword>
<sequence>MTRLVHLSDLHFDRVDPVIVAALRDEINGDPPDLVAVSGDLTQRAHRHEYHRASEFLRSLNAPVLAVPGNHDISYIHLIQRFVDPFRRWRRYVSRELEPTWHDDTIAVLGLNTARRWALSLDWSNGRFGLGQLLRFRRRAEALPSHLFRVVVAHHALHPPEREPELDVVGRASAALETFKSLKVGLVLAGHHHRGYLHAHEPAEEGPGLIVAQVSTATSTRLRGEPNAFHRIEVGKDGSVTIEVCAWDGHRWTDIPAREQGVTRARLPPPNGDDRAPFVQPQVTEMAGRDHAPAGLG</sequence>
<dbReference type="RefSeq" id="WP_128776665.1">
    <property type="nucleotide sequence ID" value="NZ_RYFI01000004.1"/>
</dbReference>
<name>A0A4Q0ML82_9HYPH</name>
<dbReference type="InterPro" id="IPR004843">
    <property type="entry name" value="Calcineurin-like_PHP"/>
</dbReference>
<dbReference type="AlphaFoldDB" id="A0A4Q0ML82"/>
<comment type="similarity">
    <text evidence="4">Belongs to the cyclic nucleotide phosphodiesterase class-III family.</text>
</comment>
<evidence type="ECO:0000256" key="3">
    <source>
        <dbReference type="ARBA" id="ARBA00023004"/>
    </source>
</evidence>
<dbReference type="InterPro" id="IPR050884">
    <property type="entry name" value="CNP_phosphodiesterase-III"/>
</dbReference>
<dbReference type="Pfam" id="PF00149">
    <property type="entry name" value="Metallophos"/>
    <property type="match status" value="1"/>
</dbReference>
<evidence type="ECO:0000256" key="2">
    <source>
        <dbReference type="ARBA" id="ARBA00022801"/>
    </source>
</evidence>
<dbReference type="EMBL" id="RYFI01000004">
    <property type="protein sequence ID" value="RXF74440.1"/>
    <property type="molecule type" value="Genomic_DNA"/>
</dbReference>
<dbReference type="GO" id="GO:0016787">
    <property type="term" value="F:hydrolase activity"/>
    <property type="evidence" value="ECO:0007669"/>
    <property type="project" value="UniProtKB-KW"/>
</dbReference>
<dbReference type="PANTHER" id="PTHR42988:SF2">
    <property type="entry name" value="CYCLIC NUCLEOTIDE PHOSPHODIESTERASE CBUA0032-RELATED"/>
    <property type="match status" value="1"/>
</dbReference>
<dbReference type="InterPro" id="IPR029052">
    <property type="entry name" value="Metallo-depent_PP-like"/>
</dbReference>
<protein>
    <submittedName>
        <fullName evidence="6">Metallophosphoesterase</fullName>
    </submittedName>
</protein>
<evidence type="ECO:0000313" key="7">
    <source>
        <dbReference type="Proteomes" id="UP000289708"/>
    </source>
</evidence>
<keyword evidence="1" id="KW-0479">Metal-binding</keyword>
<evidence type="ECO:0000259" key="5">
    <source>
        <dbReference type="Pfam" id="PF00149"/>
    </source>
</evidence>
<dbReference type="OrthoDB" id="651281at2"/>
<dbReference type="SUPFAM" id="SSF56300">
    <property type="entry name" value="Metallo-dependent phosphatases"/>
    <property type="match status" value="1"/>
</dbReference>
<dbReference type="PANTHER" id="PTHR42988">
    <property type="entry name" value="PHOSPHOHYDROLASE"/>
    <property type="match status" value="1"/>
</dbReference>
<organism evidence="6 7">
    <name type="scientific">Hansschlegelia zhihuaiae</name>
    <dbReference type="NCBI Taxonomy" id="405005"/>
    <lineage>
        <taxon>Bacteria</taxon>
        <taxon>Pseudomonadati</taxon>
        <taxon>Pseudomonadota</taxon>
        <taxon>Alphaproteobacteria</taxon>
        <taxon>Hyphomicrobiales</taxon>
        <taxon>Methylopilaceae</taxon>
        <taxon>Hansschlegelia</taxon>
    </lineage>
</organism>
<comment type="caution">
    <text evidence="6">The sequence shown here is derived from an EMBL/GenBank/DDBJ whole genome shotgun (WGS) entry which is preliminary data.</text>
</comment>
<dbReference type="GO" id="GO:0046872">
    <property type="term" value="F:metal ion binding"/>
    <property type="evidence" value="ECO:0007669"/>
    <property type="project" value="UniProtKB-KW"/>
</dbReference>
<gene>
    <name evidence="6" type="ORF">EK403_06405</name>
</gene>
<dbReference type="Proteomes" id="UP000289708">
    <property type="component" value="Unassembled WGS sequence"/>
</dbReference>
<dbReference type="Gene3D" id="3.60.21.10">
    <property type="match status" value="1"/>
</dbReference>
<keyword evidence="3" id="KW-0408">Iron</keyword>
<proteinExistence type="inferred from homology"/>
<reference evidence="6 7" key="1">
    <citation type="submission" date="2018-12" db="EMBL/GenBank/DDBJ databases">
        <title>bacterium Hansschlegelia zhihuaiae S113.</title>
        <authorList>
            <person name="He J."/>
        </authorList>
    </citation>
    <scope>NUCLEOTIDE SEQUENCE [LARGE SCALE GENOMIC DNA]</scope>
    <source>
        <strain evidence="6 7">S 113</strain>
    </source>
</reference>
<evidence type="ECO:0000256" key="1">
    <source>
        <dbReference type="ARBA" id="ARBA00022723"/>
    </source>
</evidence>
<feature type="domain" description="Calcineurin-like phosphoesterase" evidence="5">
    <location>
        <begin position="3"/>
        <end position="194"/>
    </location>
</feature>
<evidence type="ECO:0000256" key="4">
    <source>
        <dbReference type="ARBA" id="ARBA00025742"/>
    </source>
</evidence>
<evidence type="ECO:0000313" key="6">
    <source>
        <dbReference type="EMBL" id="RXF74440.1"/>
    </source>
</evidence>